<protein>
    <submittedName>
        <fullName evidence="1">Uncharacterized protein</fullName>
    </submittedName>
</protein>
<accession>A0A7C4E166</accession>
<comment type="caution">
    <text evidence="1">The sequence shown here is derived from an EMBL/GenBank/DDBJ whole genome shotgun (WGS) entry which is preliminary data.</text>
</comment>
<reference evidence="1" key="1">
    <citation type="journal article" date="2020" name="mSystems">
        <title>Genome- and Community-Level Interaction Insights into Carbon Utilization and Element Cycling Functions of Hydrothermarchaeota in Hydrothermal Sediment.</title>
        <authorList>
            <person name="Zhou Z."/>
            <person name="Liu Y."/>
            <person name="Xu W."/>
            <person name="Pan J."/>
            <person name="Luo Z.H."/>
            <person name="Li M."/>
        </authorList>
    </citation>
    <scope>NUCLEOTIDE SEQUENCE [LARGE SCALE GENOMIC DNA]</scope>
    <source>
        <strain evidence="1">SpSt-613</strain>
    </source>
</reference>
<proteinExistence type="predicted"/>
<organism evidence="1">
    <name type="scientific">Caldiarchaeum subterraneum</name>
    <dbReference type="NCBI Taxonomy" id="311458"/>
    <lineage>
        <taxon>Archaea</taxon>
        <taxon>Nitrososphaerota</taxon>
        <taxon>Candidatus Caldarchaeales</taxon>
        <taxon>Candidatus Caldarchaeaceae</taxon>
        <taxon>Candidatus Caldarchaeum</taxon>
    </lineage>
</organism>
<gene>
    <name evidence="1" type="ORF">ENT82_01145</name>
</gene>
<evidence type="ECO:0000313" key="1">
    <source>
        <dbReference type="EMBL" id="HGN89726.1"/>
    </source>
</evidence>
<name>A0A7C4E166_CALS0</name>
<dbReference type="EMBL" id="DTAD01000014">
    <property type="protein sequence ID" value="HGN89726.1"/>
    <property type="molecule type" value="Genomic_DNA"/>
</dbReference>
<sequence length="84" mass="10128">MNEDKMVAVSREQLISEMVDVCKRLRRSGEDLLRNYFKLGELVDALYIEGFSYREIERALRNRRPDDWIPRHTTLFRSLETLHE</sequence>
<dbReference type="AlphaFoldDB" id="A0A7C4E166"/>